<dbReference type="InterPro" id="IPR051161">
    <property type="entry name" value="Mannose-6P_isomerase_type2"/>
</dbReference>
<dbReference type="EMBL" id="SPNC01000070">
    <property type="protein sequence ID" value="TFH95025.1"/>
    <property type="molecule type" value="Genomic_DNA"/>
</dbReference>
<keyword evidence="2" id="KW-0548">Nucleotidyltransferase</keyword>
<dbReference type="CDD" id="cd02509">
    <property type="entry name" value="GDP-M1P_Guanylyltransferase"/>
    <property type="match status" value="1"/>
</dbReference>
<sequence length="365" mass="40798">MNSLLNDNYCVIMAGGIGSRFWPWSRQNRPKQFLDILGSGRSMILETFDRFDTLVPEDNVLVVTGKKFEKMVLNELPALHPSQVLTEPDRRNTAPAIAYAAYKIASINPDAVMIVSPADQHITNIKAFRETLLGAVAYVKEHNCLMTIGIPPTYPATGYGYIELGEEAKATGVGPIVRFKEKPCEEEAVQLLATGNYVWNSGMFVWRVRDIISALEKYLPEVAVHFAEINVYGQPGEIDAVSRAFLACPSISIDYGVMEVADNVACIQGTFDWDDLGTWQSLQQHLEHHPTLCTPENTEGKGKVLLENSSRTMVHQGVKHKDIVVVGLEDYLIVDLDDTLLIAPKKDDKRLHQLLEKYAKQLKKQ</sequence>
<organism evidence="2 3">
    <name type="scientific">Porphyromonas levii</name>
    <dbReference type="NCBI Taxonomy" id="28114"/>
    <lineage>
        <taxon>Bacteria</taxon>
        <taxon>Pseudomonadati</taxon>
        <taxon>Bacteroidota</taxon>
        <taxon>Bacteroidia</taxon>
        <taxon>Bacteroidales</taxon>
        <taxon>Porphyromonadaceae</taxon>
        <taxon>Porphyromonas</taxon>
    </lineage>
</organism>
<gene>
    <name evidence="2" type="ORF">E4P47_05460</name>
</gene>
<dbReference type="InterPro" id="IPR005835">
    <property type="entry name" value="NTP_transferase_dom"/>
</dbReference>
<feature type="domain" description="Nucleotidyl transferase" evidence="1">
    <location>
        <begin position="11"/>
        <end position="284"/>
    </location>
</feature>
<proteinExistence type="predicted"/>
<keyword evidence="2" id="KW-0808">Transferase</keyword>
<comment type="caution">
    <text evidence="2">The sequence shown here is derived from an EMBL/GenBank/DDBJ whole genome shotgun (WGS) entry which is preliminary data.</text>
</comment>
<dbReference type="InterPro" id="IPR049577">
    <property type="entry name" value="GMPP_N"/>
</dbReference>
<dbReference type="RefSeq" id="WP_134849210.1">
    <property type="nucleotide sequence ID" value="NZ_CP197400.1"/>
</dbReference>
<accession>A0A4Y8WPK4</accession>
<evidence type="ECO:0000313" key="3">
    <source>
        <dbReference type="Proteomes" id="UP000297225"/>
    </source>
</evidence>
<reference evidence="2 3" key="1">
    <citation type="submission" date="2019-03" db="EMBL/GenBank/DDBJ databases">
        <title>Porphyromonas levii Isolated from the Uterus of Dairy Cows.</title>
        <authorList>
            <person name="Francis A.M."/>
        </authorList>
    </citation>
    <scope>NUCLEOTIDE SEQUENCE [LARGE SCALE GENOMIC DNA]</scope>
    <source>
        <strain evidence="2 3">AF5678</strain>
    </source>
</reference>
<keyword evidence="3" id="KW-1185">Reference proteome</keyword>
<dbReference type="Proteomes" id="UP000297225">
    <property type="component" value="Unassembled WGS sequence"/>
</dbReference>
<dbReference type="GO" id="GO:0009298">
    <property type="term" value="P:GDP-mannose biosynthetic process"/>
    <property type="evidence" value="ECO:0007669"/>
    <property type="project" value="TreeGrafter"/>
</dbReference>
<dbReference type="SUPFAM" id="SSF53448">
    <property type="entry name" value="Nucleotide-diphospho-sugar transferases"/>
    <property type="match status" value="1"/>
</dbReference>
<dbReference type="PANTHER" id="PTHR46390:SF1">
    <property type="entry name" value="MANNOSE-1-PHOSPHATE GUANYLYLTRANSFERASE"/>
    <property type="match status" value="1"/>
</dbReference>
<dbReference type="InterPro" id="IPR029044">
    <property type="entry name" value="Nucleotide-diphossugar_trans"/>
</dbReference>
<dbReference type="OrthoDB" id="9806359at2"/>
<dbReference type="STRING" id="1122973.GCA_000379925_00410"/>
<dbReference type="PANTHER" id="PTHR46390">
    <property type="entry name" value="MANNOSE-1-PHOSPHATE GUANYLYLTRANSFERASE"/>
    <property type="match status" value="1"/>
</dbReference>
<evidence type="ECO:0000313" key="2">
    <source>
        <dbReference type="EMBL" id="TFH95025.1"/>
    </source>
</evidence>
<dbReference type="SUPFAM" id="SSF159283">
    <property type="entry name" value="Guanosine diphospho-D-mannose pyrophosphorylase/mannose-6-phosphate isomerase linker domain"/>
    <property type="match status" value="1"/>
</dbReference>
<dbReference type="GO" id="GO:0004475">
    <property type="term" value="F:mannose-1-phosphate guanylyltransferase (GTP) activity"/>
    <property type="evidence" value="ECO:0007669"/>
    <property type="project" value="InterPro"/>
</dbReference>
<protein>
    <submittedName>
        <fullName evidence="2">Mannose-1-phosphate guanylyltransferase</fullName>
    </submittedName>
</protein>
<name>A0A4Y8WPK4_9PORP</name>
<dbReference type="AlphaFoldDB" id="A0A4Y8WPK4"/>
<evidence type="ECO:0000259" key="1">
    <source>
        <dbReference type="Pfam" id="PF00483"/>
    </source>
</evidence>
<dbReference type="Pfam" id="PF00483">
    <property type="entry name" value="NTP_transferase"/>
    <property type="match status" value="1"/>
</dbReference>
<dbReference type="Gene3D" id="3.90.550.10">
    <property type="entry name" value="Spore Coat Polysaccharide Biosynthesis Protein SpsA, Chain A"/>
    <property type="match status" value="1"/>
</dbReference>